<proteinExistence type="predicted"/>
<dbReference type="EMBL" id="CADEPI010000126">
    <property type="protein sequence ID" value="CAB3376297.1"/>
    <property type="molecule type" value="Genomic_DNA"/>
</dbReference>
<protein>
    <recommendedName>
        <fullName evidence="2">C-type lectin domain-containing protein</fullName>
    </recommendedName>
</protein>
<evidence type="ECO:0000313" key="3">
    <source>
        <dbReference type="EMBL" id="CAB3376297.1"/>
    </source>
</evidence>
<gene>
    <name evidence="3" type="ORF">CLODIP_2_CD04913</name>
</gene>
<dbReference type="AlphaFoldDB" id="A0A8S1D3S2"/>
<sequence length="202" mass="22526">MRFSLTIFVIIAVSFGSVNGQSNSYGSKQSYLESITKGSEYNCMKTCVPQDRKIFVDENYFFGPDPRPTVNCDKDNDRAIDVNLCKMNPALTGNLSYISGAMFFFPNMTTTSKLSWHAALKACRNNLGLQMASILDEKENNAFAKFLMENKAAFNMQKDSFWTSGANFFGDDFTWMETGDRVVYTNWAGGKLSGGGKCIQIS</sequence>
<name>A0A8S1D3S2_9INSE</name>
<feature type="chain" id="PRO_5035886314" description="C-type lectin domain-containing protein" evidence="1">
    <location>
        <begin position="21"/>
        <end position="202"/>
    </location>
</feature>
<reference evidence="3 4" key="1">
    <citation type="submission" date="2020-04" db="EMBL/GenBank/DDBJ databases">
        <authorList>
            <person name="Alioto T."/>
            <person name="Alioto T."/>
            <person name="Gomez Garrido J."/>
        </authorList>
    </citation>
    <scope>NUCLEOTIDE SEQUENCE [LARGE SCALE GENOMIC DNA]</scope>
</reference>
<dbReference type="Proteomes" id="UP000494165">
    <property type="component" value="Unassembled WGS sequence"/>
</dbReference>
<dbReference type="SUPFAM" id="SSF56436">
    <property type="entry name" value="C-type lectin-like"/>
    <property type="match status" value="1"/>
</dbReference>
<evidence type="ECO:0000259" key="2">
    <source>
        <dbReference type="PROSITE" id="PS50041"/>
    </source>
</evidence>
<dbReference type="PROSITE" id="PS50041">
    <property type="entry name" value="C_TYPE_LECTIN_2"/>
    <property type="match status" value="1"/>
</dbReference>
<dbReference type="InterPro" id="IPR001304">
    <property type="entry name" value="C-type_lectin-like"/>
</dbReference>
<accession>A0A8S1D3S2</accession>
<comment type="caution">
    <text evidence="3">The sequence shown here is derived from an EMBL/GenBank/DDBJ whole genome shotgun (WGS) entry which is preliminary data.</text>
</comment>
<dbReference type="CDD" id="cd00037">
    <property type="entry name" value="CLECT"/>
    <property type="match status" value="1"/>
</dbReference>
<organism evidence="3 4">
    <name type="scientific">Cloeon dipterum</name>
    <dbReference type="NCBI Taxonomy" id="197152"/>
    <lineage>
        <taxon>Eukaryota</taxon>
        <taxon>Metazoa</taxon>
        <taxon>Ecdysozoa</taxon>
        <taxon>Arthropoda</taxon>
        <taxon>Hexapoda</taxon>
        <taxon>Insecta</taxon>
        <taxon>Pterygota</taxon>
        <taxon>Palaeoptera</taxon>
        <taxon>Ephemeroptera</taxon>
        <taxon>Pisciforma</taxon>
        <taxon>Baetidae</taxon>
        <taxon>Cloeon</taxon>
    </lineage>
</organism>
<keyword evidence="4" id="KW-1185">Reference proteome</keyword>
<evidence type="ECO:0000256" key="1">
    <source>
        <dbReference type="SAM" id="SignalP"/>
    </source>
</evidence>
<dbReference type="Gene3D" id="3.10.100.10">
    <property type="entry name" value="Mannose-Binding Protein A, subunit A"/>
    <property type="match status" value="1"/>
</dbReference>
<feature type="signal peptide" evidence="1">
    <location>
        <begin position="1"/>
        <end position="20"/>
    </location>
</feature>
<evidence type="ECO:0000313" key="4">
    <source>
        <dbReference type="Proteomes" id="UP000494165"/>
    </source>
</evidence>
<keyword evidence="1" id="KW-0732">Signal</keyword>
<dbReference type="InterPro" id="IPR016186">
    <property type="entry name" value="C-type_lectin-like/link_sf"/>
</dbReference>
<feature type="domain" description="C-type lectin" evidence="2">
    <location>
        <begin position="98"/>
        <end position="202"/>
    </location>
</feature>
<dbReference type="InterPro" id="IPR016187">
    <property type="entry name" value="CTDL_fold"/>
</dbReference>